<accession>Q6FAI2</accession>
<dbReference type="OrthoDB" id="495728at2"/>
<feature type="domain" description="Aerobactin siderophore biosynthesis IucA/IucC-like C-terminal" evidence="3">
    <location>
        <begin position="412"/>
        <end position="570"/>
    </location>
</feature>
<dbReference type="InterPro" id="IPR007310">
    <property type="entry name" value="Aerobactin_biosyn_IucA/IucC_N"/>
</dbReference>
<proteinExistence type="inferred from homology"/>
<comment type="similarity">
    <text evidence="1">Belongs to the IucA/IucC family.</text>
</comment>
<organism evidence="4 5">
    <name type="scientific">Acinetobacter baylyi (strain ATCC 33305 / BD413 / ADP1)</name>
    <dbReference type="NCBI Taxonomy" id="62977"/>
    <lineage>
        <taxon>Bacteria</taxon>
        <taxon>Pseudomonadati</taxon>
        <taxon>Pseudomonadota</taxon>
        <taxon>Gammaproteobacteria</taxon>
        <taxon>Moraxellales</taxon>
        <taxon>Moraxellaceae</taxon>
        <taxon>Acinetobacter</taxon>
    </lineage>
</organism>
<evidence type="ECO:0000313" key="4">
    <source>
        <dbReference type="EMBL" id="CAG68931.1"/>
    </source>
</evidence>
<feature type="domain" description="Aerobactin siderophore biosynthesis IucA/IucC N-terminal" evidence="2">
    <location>
        <begin position="148"/>
        <end position="380"/>
    </location>
</feature>
<dbReference type="GO" id="GO:0019290">
    <property type="term" value="P:siderophore biosynthetic process"/>
    <property type="evidence" value="ECO:0007669"/>
    <property type="project" value="InterPro"/>
</dbReference>
<dbReference type="InterPro" id="IPR022770">
    <property type="entry name" value="IucA/IucC-like_C"/>
</dbReference>
<dbReference type="BioCyc" id="ASP62977:ACIAD_RS09745-MONOMER"/>
<evidence type="ECO:0000313" key="5">
    <source>
        <dbReference type="Proteomes" id="UP000000430"/>
    </source>
</evidence>
<dbReference type="AlphaFoldDB" id="Q6FAI2"/>
<protein>
    <submittedName>
        <fullName evidence="4">Putative siderophore biosynthesis protein</fullName>
    </submittedName>
</protein>
<dbReference type="Gene3D" id="1.10.510.40">
    <property type="match status" value="1"/>
</dbReference>
<reference evidence="4 5" key="1">
    <citation type="journal article" date="2004" name="Nucleic Acids Res.">
        <title>Unique features revealed by the genome sequence of Acinetobacter sp. ADP1, a versatile and naturally transformation competent bacterium.</title>
        <authorList>
            <person name="Barbe V."/>
            <person name="Vallenet D."/>
            <person name="Fonknechten N."/>
            <person name="Kreimeyer A."/>
            <person name="Oztas S."/>
            <person name="Labarre L."/>
            <person name="Cruveiller S."/>
            <person name="Robert C."/>
            <person name="Duprat S."/>
            <person name="Wincker P."/>
            <person name="Ornston L.N."/>
            <person name="Weissenbach J."/>
            <person name="Marliere P."/>
            <person name="Cohen G.N."/>
            <person name="Medigue C."/>
        </authorList>
    </citation>
    <scope>NUCLEOTIDE SEQUENCE [LARGE SCALE GENOMIC DNA]</scope>
    <source>
        <strain evidence="5">ATCC 33305 / BD413 / ADP1</strain>
    </source>
</reference>
<dbReference type="PANTHER" id="PTHR34384:SF5">
    <property type="entry name" value="L-2,3-DIAMINOPROPANOATE--CITRATE LIGASE"/>
    <property type="match status" value="1"/>
</dbReference>
<dbReference type="HOGENOM" id="CLU_018283_0_0_6"/>
<dbReference type="PANTHER" id="PTHR34384">
    <property type="entry name" value="L-2,3-DIAMINOPROPANOATE--CITRATE LIGASE"/>
    <property type="match status" value="1"/>
</dbReference>
<name>Q6FAI2_ACIAD</name>
<dbReference type="Pfam" id="PF06276">
    <property type="entry name" value="FhuF"/>
    <property type="match status" value="1"/>
</dbReference>
<evidence type="ECO:0000259" key="2">
    <source>
        <dbReference type="Pfam" id="PF04183"/>
    </source>
</evidence>
<evidence type="ECO:0000256" key="1">
    <source>
        <dbReference type="ARBA" id="ARBA00007832"/>
    </source>
</evidence>
<dbReference type="InterPro" id="IPR037455">
    <property type="entry name" value="LucA/IucC-like"/>
</dbReference>
<dbReference type="Pfam" id="PF04183">
    <property type="entry name" value="IucA_IucC"/>
    <property type="match status" value="1"/>
</dbReference>
<dbReference type="GO" id="GO:0016881">
    <property type="term" value="F:acid-amino acid ligase activity"/>
    <property type="evidence" value="ECO:0007669"/>
    <property type="project" value="UniProtKB-ARBA"/>
</dbReference>
<evidence type="ECO:0000259" key="3">
    <source>
        <dbReference type="Pfam" id="PF06276"/>
    </source>
</evidence>
<dbReference type="STRING" id="202950.GCA_001485005_00260"/>
<sequence length="598" mass="69677">MLMKLITDKIALQHLLNAYLQETGEGLYIPSAKQTPSQQYKSKNAPLICIYLKALEAHIYAPLSYWSQVGRHRLADLPWVERDGKEISISATSLAANLLENLVHQPSKPSLDASSLLECWIQSRRALFQFLDFRQSDLDRITALKQNFIDSEQALVLGHSMHPSPKSRQGFVQQDWKVFSPETQSTFKMHFLYVHPDYIAHDNAHNIPVPVQFHHDLQPYFNDYHRAKIKEFPEYALLPLHPWQARYLKDKTWYQQLLHQHKLIDFGALGWEVKATTSVRTLYSEKAPWMFKTSMSVAVTNSVRVNLHKECHRGLLSYQLWNDDYLADFRKRHSRLQTLSDPAWIAISINGDVIDESICILRENPFRTQDDVTCIASLCQDHPMQEKNRFNEIFASISARTGQSETDIALNWFDQFLEITFLPLMELYHEFGMAFEAHQQNTLIELEEDWPKTVWFRDNQGFYYIRERADSILQRFPKLESDGQAVCPQVLVDERFRYYFIGNTLFGLINAIGASGAVSEHQLIEILQSYLLQAFQKYPDSPLLYTLLYEETFPYKGNLMTRLYELDELQAHISQQSIYVDLKNPLFVKQSELEAEHA</sequence>
<dbReference type="eggNOG" id="COG4264">
    <property type="taxonomic scope" value="Bacteria"/>
</dbReference>
<dbReference type="EMBL" id="CR543861">
    <property type="protein sequence ID" value="CAG68931.1"/>
    <property type="molecule type" value="Genomic_DNA"/>
</dbReference>
<dbReference type="KEGG" id="aci:ACIAD2124"/>
<gene>
    <name evidence="4" type="ordered locus">ACIAD2124</name>
</gene>
<dbReference type="Proteomes" id="UP000000430">
    <property type="component" value="Chromosome"/>
</dbReference>